<evidence type="ECO:0000313" key="1">
    <source>
        <dbReference type="EMBL" id="QEA06114.1"/>
    </source>
</evidence>
<dbReference type="EMBL" id="MN079126">
    <property type="protein sequence ID" value="QEA06114.1"/>
    <property type="molecule type" value="Genomic_DNA"/>
</dbReference>
<protein>
    <submittedName>
        <fullName evidence="1">Uncharacterized protein</fullName>
    </submittedName>
</protein>
<reference evidence="1" key="1">
    <citation type="submission" date="2019-06" db="EMBL/GenBank/DDBJ databases">
        <authorList>
            <person name="Murdoch R.W."/>
            <person name="Fathepure B."/>
        </authorList>
    </citation>
    <scope>NUCLEOTIDE SEQUENCE</scope>
</reference>
<name>A0A5B8RF20_9ZZZZ</name>
<gene>
    <name evidence="1" type="ORF">KBTEX_02443</name>
</gene>
<sequence>MQQQPQHRPPAPASGYYFAEAQPEQDRAVSYSLTAAHGWEFLIDNHVREQDTGAEVMHAAVLGEN</sequence>
<accession>A0A5B8RF20</accession>
<proteinExistence type="predicted"/>
<organism evidence="1">
    <name type="scientific">uncultured organism</name>
    <dbReference type="NCBI Taxonomy" id="155900"/>
    <lineage>
        <taxon>unclassified sequences</taxon>
        <taxon>environmental samples</taxon>
    </lineage>
</organism>
<dbReference type="AlphaFoldDB" id="A0A5B8RF20"/>